<gene>
    <name evidence="1" type="ORF">GDO78_002731</name>
</gene>
<comment type="caution">
    <text evidence="1">The sequence shown here is derived from an EMBL/GenBank/DDBJ whole genome shotgun (WGS) entry which is preliminary data.</text>
</comment>
<proteinExistence type="predicted"/>
<keyword evidence="2" id="KW-1185">Reference proteome</keyword>
<dbReference type="Proteomes" id="UP000770717">
    <property type="component" value="Unassembled WGS sequence"/>
</dbReference>
<accession>A0A8J6EZH3</accession>
<protein>
    <submittedName>
        <fullName evidence="1">Uncharacterized protein</fullName>
    </submittedName>
</protein>
<dbReference type="AlphaFoldDB" id="A0A8J6EZH3"/>
<name>A0A8J6EZH3_ELECQ</name>
<reference evidence="1" key="1">
    <citation type="thesis" date="2020" institute="ProQuest LLC" country="789 East Eisenhower Parkway, Ann Arbor, MI, USA">
        <title>Comparative Genomics and Chromosome Evolution.</title>
        <authorList>
            <person name="Mudd A.B."/>
        </authorList>
    </citation>
    <scope>NUCLEOTIDE SEQUENCE</scope>
    <source>
        <strain evidence="1">HN-11 Male</strain>
        <tissue evidence="1">Kidney and liver</tissue>
    </source>
</reference>
<organism evidence="1 2">
    <name type="scientific">Eleutherodactylus coqui</name>
    <name type="common">Puerto Rican coqui</name>
    <dbReference type="NCBI Taxonomy" id="57060"/>
    <lineage>
        <taxon>Eukaryota</taxon>
        <taxon>Metazoa</taxon>
        <taxon>Chordata</taxon>
        <taxon>Craniata</taxon>
        <taxon>Vertebrata</taxon>
        <taxon>Euteleostomi</taxon>
        <taxon>Amphibia</taxon>
        <taxon>Batrachia</taxon>
        <taxon>Anura</taxon>
        <taxon>Neobatrachia</taxon>
        <taxon>Hyloidea</taxon>
        <taxon>Eleutherodactylidae</taxon>
        <taxon>Eleutherodactylinae</taxon>
        <taxon>Eleutherodactylus</taxon>
        <taxon>Eleutherodactylus</taxon>
    </lineage>
</organism>
<evidence type="ECO:0000313" key="1">
    <source>
        <dbReference type="EMBL" id="KAG9477491.1"/>
    </source>
</evidence>
<sequence length="99" mass="11487">MRRAHAEYADHVVSLSTLDHCMKVWHLLWVIEEHMICFIKLLSPAHMGRALKNRNHGRTVCYATTVEQHCIDTCTLCCVLPASVYGRCVMYRNIMQLLQ</sequence>
<evidence type="ECO:0000313" key="2">
    <source>
        <dbReference type="Proteomes" id="UP000770717"/>
    </source>
</evidence>
<dbReference type="EMBL" id="WNTK01000010">
    <property type="protein sequence ID" value="KAG9477491.1"/>
    <property type="molecule type" value="Genomic_DNA"/>
</dbReference>